<sequence length="632" mass="67288">MIGHLEQKGALALGDCAVGVRNCFPGHSTGGDRHTGTALRRGLQGKARMENQELEKEMRSMWGSLNGLSWPISRSSLAETVASLEPELLQWASPIEISAESTHVPLVDLISAPGLIDQSVTAMELSASAPSSGLCTLAVLSLACSLDLESCEAATSRGTIAAADLRILDERAGSTDSNKSYAFAAALPAGASLPDHSPDPPRTPQPVQPSARTMAMLQKNRRQQKEHNQRKRARNLAVHANVETLKERKAALEQDMGALLTQHEQLTRQQPWARQHEEVHFIASITTLMPAPADKCGSKETAQGRDLLSRLMLDPTATMESLCKPASHANSLAAMKACATAERQPPSMQQPYTEWGLADSDSIAWSSILACLRLSKVQKDDIVALYENHLQEMAALQQDCLDVAYKLQGLHHCVAGELTDCAWPNMVTHLVSAQLAGIAGREQEMIRCLTCACHKVLDTAQQRNLALLAPAAAADLRALCREVSGSCRPPRKAPASAPAERPAPAENALPAPPAASPAAGPTLLAARALPATSVAGTAAAFGIPQQVPSTAPQKAGCCMISAVVEAPVVGTVFRAEAKLAKRQHSLHTSREGSNGGQRHLRSKLKQTSASTSPRCRCMLPAMRAQLKDLVGT</sequence>
<evidence type="ECO:0000313" key="4">
    <source>
        <dbReference type="Proteomes" id="UP001491310"/>
    </source>
</evidence>
<dbReference type="Proteomes" id="UP001491310">
    <property type="component" value="Unassembled WGS sequence"/>
</dbReference>
<evidence type="ECO:0000256" key="2">
    <source>
        <dbReference type="SAM" id="MobiDB-lite"/>
    </source>
</evidence>
<protein>
    <recommendedName>
        <fullName evidence="5">BZIP domain-containing protein</fullName>
    </recommendedName>
</protein>
<dbReference type="EMBL" id="JALJOT010000015">
    <property type="protein sequence ID" value="KAK9902741.1"/>
    <property type="molecule type" value="Genomic_DNA"/>
</dbReference>
<feature type="coiled-coil region" evidence="1">
    <location>
        <begin position="214"/>
        <end position="269"/>
    </location>
</feature>
<organism evidence="3 4">
    <name type="scientific">Coccomyxa subellipsoidea</name>
    <dbReference type="NCBI Taxonomy" id="248742"/>
    <lineage>
        <taxon>Eukaryota</taxon>
        <taxon>Viridiplantae</taxon>
        <taxon>Chlorophyta</taxon>
        <taxon>core chlorophytes</taxon>
        <taxon>Trebouxiophyceae</taxon>
        <taxon>Trebouxiophyceae incertae sedis</taxon>
        <taxon>Coccomyxaceae</taxon>
        <taxon>Coccomyxa</taxon>
    </lineage>
</organism>
<feature type="compositionally biased region" description="Low complexity" evidence="2">
    <location>
        <begin position="493"/>
        <end position="509"/>
    </location>
</feature>
<proteinExistence type="predicted"/>
<feature type="region of interest" description="Disordered" evidence="2">
    <location>
        <begin position="190"/>
        <end position="211"/>
    </location>
</feature>
<gene>
    <name evidence="3" type="ORF">WJX75_004450</name>
</gene>
<keyword evidence="4" id="KW-1185">Reference proteome</keyword>
<accession>A0ABR2YCY3</accession>
<evidence type="ECO:0008006" key="5">
    <source>
        <dbReference type="Google" id="ProtNLM"/>
    </source>
</evidence>
<keyword evidence="1" id="KW-0175">Coiled coil</keyword>
<evidence type="ECO:0000256" key="1">
    <source>
        <dbReference type="SAM" id="Coils"/>
    </source>
</evidence>
<comment type="caution">
    <text evidence="3">The sequence shown here is derived from an EMBL/GenBank/DDBJ whole genome shotgun (WGS) entry which is preliminary data.</text>
</comment>
<feature type="region of interest" description="Disordered" evidence="2">
    <location>
        <begin position="485"/>
        <end position="517"/>
    </location>
</feature>
<name>A0ABR2YCY3_9CHLO</name>
<feature type="region of interest" description="Disordered" evidence="2">
    <location>
        <begin position="581"/>
        <end position="612"/>
    </location>
</feature>
<evidence type="ECO:0000313" key="3">
    <source>
        <dbReference type="EMBL" id="KAK9902741.1"/>
    </source>
</evidence>
<reference evidence="3 4" key="1">
    <citation type="journal article" date="2024" name="Nat. Commun.">
        <title>Phylogenomics reveals the evolutionary origins of lichenization in chlorophyte algae.</title>
        <authorList>
            <person name="Puginier C."/>
            <person name="Libourel C."/>
            <person name="Otte J."/>
            <person name="Skaloud P."/>
            <person name="Haon M."/>
            <person name="Grisel S."/>
            <person name="Petersen M."/>
            <person name="Berrin J.G."/>
            <person name="Delaux P.M."/>
            <person name="Dal Grande F."/>
            <person name="Keller J."/>
        </authorList>
    </citation>
    <scope>NUCLEOTIDE SEQUENCE [LARGE SCALE GENOMIC DNA]</scope>
    <source>
        <strain evidence="3 4">SAG 216-7</strain>
    </source>
</reference>